<dbReference type="VEuPathDB" id="FungiDB:I302_00073"/>
<evidence type="ECO:0000313" key="3">
    <source>
        <dbReference type="EMBL" id="WVW79421.1"/>
    </source>
</evidence>
<dbReference type="GeneID" id="30204472"/>
<dbReference type="EMBL" id="CP144541">
    <property type="protein sequence ID" value="WVW79421.1"/>
    <property type="molecule type" value="Genomic_DNA"/>
</dbReference>
<feature type="region of interest" description="Disordered" evidence="1">
    <location>
        <begin position="64"/>
        <end position="96"/>
    </location>
</feature>
<sequence length="96" mass="10515">MASESSSVNPAKTTGTIAGTKKKSIKINELKERFYKHVGLQLSATLTADTPLSMRDKVAAAKRMLSEQTVPDDWEDEISDADDENLIENETQANTS</sequence>
<dbReference type="KEGG" id="kbi:30204472"/>
<gene>
    <name evidence="2" type="ORF">I302_00073</name>
    <name evidence="3" type="ORF">I302_101390</name>
</gene>
<accession>A0A1B9GC54</accession>
<reference evidence="2" key="3">
    <citation type="submission" date="2014-01" db="EMBL/GenBank/DDBJ databases">
        <title>Evolution of pathogenesis and genome organization in the Tremellales.</title>
        <authorList>
            <person name="Cuomo C."/>
            <person name="Litvintseva A."/>
            <person name="Heitman J."/>
            <person name="Chen Y."/>
            <person name="Sun S."/>
            <person name="Springer D."/>
            <person name="Dromer F."/>
            <person name="Young S."/>
            <person name="Zeng Q."/>
            <person name="Chapman S."/>
            <person name="Gujja S."/>
            <person name="Saif S."/>
            <person name="Birren B."/>
        </authorList>
    </citation>
    <scope>NUCLEOTIDE SEQUENCE</scope>
    <source>
        <strain evidence="2">CBS 10118</strain>
    </source>
</reference>
<proteinExistence type="predicted"/>
<evidence type="ECO:0000313" key="2">
    <source>
        <dbReference type="EMBL" id="OCF28585.1"/>
    </source>
</evidence>
<dbReference type="EMBL" id="KI894018">
    <property type="protein sequence ID" value="OCF28585.1"/>
    <property type="molecule type" value="Genomic_DNA"/>
</dbReference>
<reference evidence="3" key="4">
    <citation type="submission" date="2024-02" db="EMBL/GenBank/DDBJ databases">
        <title>Comparative genomics of Cryptococcus and Kwoniella reveals pathogenesis evolution and contrasting modes of karyotype evolution via chromosome fusion or intercentromeric recombination.</title>
        <authorList>
            <person name="Coelho M.A."/>
            <person name="David-Palma M."/>
            <person name="Shea T."/>
            <person name="Bowers K."/>
            <person name="McGinley-Smith S."/>
            <person name="Mohammad A.W."/>
            <person name="Gnirke A."/>
            <person name="Yurkov A.M."/>
            <person name="Nowrousian M."/>
            <person name="Sun S."/>
            <person name="Cuomo C.A."/>
            <person name="Heitman J."/>
        </authorList>
    </citation>
    <scope>NUCLEOTIDE SEQUENCE</scope>
    <source>
        <strain evidence="3">CBS 10118</strain>
    </source>
</reference>
<reference evidence="2" key="1">
    <citation type="submission" date="2013-07" db="EMBL/GenBank/DDBJ databases">
        <title>The Genome Sequence of Cryptococcus bestiolae CBS10118.</title>
        <authorList>
            <consortium name="The Broad Institute Genome Sequencing Platform"/>
            <person name="Cuomo C."/>
            <person name="Litvintseva A."/>
            <person name="Chen Y."/>
            <person name="Heitman J."/>
            <person name="Sun S."/>
            <person name="Springer D."/>
            <person name="Dromer F."/>
            <person name="Young S.K."/>
            <person name="Zeng Q."/>
            <person name="Gargeya S."/>
            <person name="Fitzgerald M."/>
            <person name="Abouelleil A."/>
            <person name="Alvarado L."/>
            <person name="Berlin A.M."/>
            <person name="Chapman S.B."/>
            <person name="Dewar J."/>
            <person name="Goldberg J."/>
            <person name="Griggs A."/>
            <person name="Gujja S."/>
            <person name="Hansen M."/>
            <person name="Howarth C."/>
            <person name="Imamovic A."/>
            <person name="Larimer J."/>
            <person name="McCowan C."/>
            <person name="Murphy C."/>
            <person name="Pearson M."/>
            <person name="Priest M."/>
            <person name="Roberts A."/>
            <person name="Saif S."/>
            <person name="Shea T."/>
            <person name="Sykes S."/>
            <person name="Wortman J."/>
            <person name="Nusbaum C."/>
            <person name="Birren B."/>
        </authorList>
    </citation>
    <scope>NUCLEOTIDE SEQUENCE [LARGE SCALE GENOMIC DNA]</scope>
    <source>
        <strain evidence="2">CBS 10118</strain>
    </source>
</reference>
<dbReference type="AlphaFoldDB" id="A0A1B9GC54"/>
<reference evidence="3" key="2">
    <citation type="submission" date="2013-07" db="EMBL/GenBank/DDBJ databases">
        <authorList>
            <consortium name="The Broad Institute Genome Sequencing Platform"/>
            <person name="Cuomo C."/>
            <person name="Litvintseva A."/>
            <person name="Chen Y."/>
            <person name="Heitman J."/>
            <person name="Sun S."/>
            <person name="Springer D."/>
            <person name="Dromer F."/>
            <person name="Young S.K."/>
            <person name="Zeng Q."/>
            <person name="Gargeya S."/>
            <person name="Fitzgerald M."/>
            <person name="Abouelleil A."/>
            <person name="Alvarado L."/>
            <person name="Berlin A.M."/>
            <person name="Chapman S.B."/>
            <person name="Dewar J."/>
            <person name="Goldberg J."/>
            <person name="Griggs A."/>
            <person name="Gujja S."/>
            <person name="Hansen M."/>
            <person name="Howarth C."/>
            <person name="Imamovic A."/>
            <person name="Larimer J."/>
            <person name="McCowan C."/>
            <person name="Murphy C."/>
            <person name="Pearson M."/>
            <person name="Priest M."/>
            <person name="Roberts A."/>
            <person name="Saif S."/>
            <person name="Shea T."/>
            <person name="Sykes S."/>
            <person name="Wortman J."/>
            <person name="Nusbaum C."/>
            <person name="Birren B."/>
        </authorList>
    </citation>
    <scope>NUCLEOTIDE SEQUENCE</scope>
    <source>
        <strain evidence="3">CBS 10118</strain>
    </source>
</reference>
<evidence type="ECO:0000256" key="1">
    <source>
        <dbReference type="SAM" id="MobiDB-lite"/>
    </source>
</evidence>
<organism evidence="2">
    <name type="scientific">Kwoniella bestiolae CBS 10118</name>
    <dbReference type="NCBI Taxonomy" id="1296100"/>
    <lineage>
        <taxon>Eukaryota</taxon>
        <taxon>Fungi</taxon>
        <taxon>Dikarya</taxon>
        <taxon>Basidiomycota</taxon>
        <taxon>Agaricomycotina</taxon>
        <taxon>Tremellomycetes</taxon>
        <taxon>Tremellales</taxon>
        <taxon>Cryptococcaceae</taxon>
        <taxon>Kwoniella</taxon>
    </lineage>
</organism>
<feature type="compositionally biased region" description="Acidic residues" evidence="1">
    <location>
        <begin position="70"/>
        <end position="87"/>
    </location>
</feature>
<name>A0A1B9GC54_9TREE</name>
<keyword evidence="4" id="KW-1185">Reference proteome</keyword>
<dbReference type="RefSeq" id="XP_019049655.1">
    <property type="nucleotide sequence ID" value="XM_019186777.1"/>
</dbReference>
<feature type="region of interest" description="Disordered" evidence="1">
    <location>
        <begin position="1"/>
        <end position="21"/>
    </location>
</feature>
<protein>
    <submittedName>
        <fullName evidence="2">Uncharacterized protein</fullName>
    </submittedName>
</protein>
<dbReference type="Proteomes" id="UP000092730">
    <property type="component" value="Chromosome 1"/>
</dbReference>
<feature type="compositionally biased region" description="Polar residues" evidence="1">
    <location>
        <begin position="1"/>
        <end position="10"/>
    </location>
</feature>
<evidence type="ECO:0000313" key="4">
    <source>
        <dbReference type="Proteomes" id="UP000092730"/>
    </source>
</evidence>